<dbReference type="AlphaFoldDB" id="A0A816EZM0"/>
<gene>
    <name evidence="1" type="ORF">GPM918_LOCUS45747</name>
    <name evidence="2" type="ORF">SRO942_LOCUS48578</name>
</gene>
<organism evidence="1 3">
    <name type="scientific">Didymodactylos carnosus</name>
    <dbReference type="NCBI Taxonomy" id="1234261"/>
    <lineage>
        <taxon>Eukaryota</taxon>
        <taxon>Metazoa</taxon>
        <taxon>Spiralia</taxon>
        <taxon>Gnathifera</taxon>
        <taxon>Rotifera</taxon>
        <taxon>Eurotatoria</taxon>
        <taxon>Bdelloidea</taxon>
        <taxon>Philodinida</taxon>
        <taxon>Philodinidae</taxon>
        <taxon>Didymodactylos</taxon>
    </lineage>
</organism>
<dbReference type="OrthoDB" id="6064576at2759"/>
<name>A0A816EZM0_9BILA</name>
<dbReference type="Gene3D" id="3.30.460.90">
    <property type="match status" value="1"/>
</dbReference>
<accession>A0A816EZM0</accession>
<sequence length="132" mass="15294">MEKSLSPLSEYILRLNTSDSQYPCTDEFQNVRHDINQMCETVVEQLKEKYKLFADCRLLKGGSVHEQLKIGQLDEFDFMIEMPQLADKSVLSFTISKSTANIKYRWKTLSILNDLLPIDAKQLISQFDMLPV</sequence>
<evidence type="ECO:0000313" key="3">
    <source>
        <dbReference type="Proteomes" id="UP000663829"/>
    </source>
</evidence>
<keyword evidence="3" id="KW-1185">Reference proteome</keyword>
<evidence type="ECO:0000313" key="1">
    <source>
        <dbReference type="EMBL" id="CAF1655769.1"/>
    </source>
</evidence>
<dbReference type="EMBL" id="CAJNOQ010053454">
    <property type="protein sequence ID" value="CAF1655769.1"/>
    <property type="molecule type" value="Genomic_DNA"/>
</dbReference>
<comment type="caution">
    <text evidence="1">The sequence shown here is derived from an EMBL/GenBank/DDBJ whole genome shotgun (WGS) entry which is preliminary data.</text>
</comment>
<dbReference type="Proteomes" id="UP000663829">
    <property type="component" value="Unassembled WGS sequence"/>
</dbReference>
<dbReference type="Proteomes" id="UP000681722">
    <property type="component" value="Unassembled WGS sequence"/>
</dbReference>
<proteinExistence type="predicted"/>
<feature type="non-terminal residue" evidence="1">
    <location>
        <position position="132"/>
    </location>
</feature>
<protein>
    <submittedName>
        <fullName evidence="1">Uncharacterized protein</fullName>
    </submittedName>
</protein>
<dbReference type="EMBL" id="CAJOBC010125489">
    <property type="protein sequence ID" value="CAF4593158.1"/>
    <property type="molecule type" value="Genomic_DNA"/>
</dbReference>
<evidence type="ECO:0000313" key="2">
    <source>
        <dbReference type="EMBL" id="CAF4593158.1"/>
    </source>
</evidence>
<reference evidence="1" key="1">
    <citation type="submission" date="2021-02" db="EMBL/GenBank/DDBJ databases">
        <authorList>
            <person name="Nowell W R."/>
        </authorList>
    </citation>
    <scope>NUCLEOTIDE SEQUENCE</scope>
</reference>